<dbReference type="EMBL" id="DSUH01000208">
    <property type="protein sequence ID" value="HGU32954.1"/>
    <property type="molecule type" value="Genomic_DNA"/>
</dbReference>
<accession>A0A7C4RRR4</accession>
<gene>
    <name evidence="1" type="ORF">ENS29_08870</name>
</gene>
<name>A0A7C4RRR4_9BACT</name>
<organism evidence="1">
    <name type="scientific">Desulfatirhabdium butyrativorans</name>
    <dbReference type="NCBI Taxonomy" id="340467"/>
    <lineage>
        <taxon>Bacteria</taxon>
        <taxon>Pseudomonadati</taxon>
        <taxon>Thermodesulfobacteriota</taxon>
        <taxon>Desulfobacteria</taxon>
        <taxon>Desulfobacterales</taxon>
        <taxon>Desulfatirhabdiaceae</taxon>
        <taxon>Desulfatirhabdium</taxon>
    </lineage>
</organism>
<comment type="caution">
    <text evidence="1">The sequence shown here is derived from an EMBL/GenBank/DDBJ whole genome shotgun (WGS) entry which is preliminary data.</text>
</comment>
<dbReference type="AlphaFoldDB" id="A0A7C4RRR4"/>
<reference evidence="1" key="1">
    <citation type="journal article" date="2020" name="mSystems">
        <title>Genome- and Community-Level Interaction Insights into Carbon Utilization and Element Cycling Functions of Hydrothermarchaeota in Hydrothermal Sediment.</title>
        <authorList>
            <person name="Zhou Z."/>
            <person name="Liu Y."/>
            <person name="Xu W."/>
            <person name="Pan J."/>
            <person name="Luo Z.H."/>
            <person name="Li M."/>
        </authorList>
    </citation>
    <scope>NUCLEOTIDE SEQUENCE [LARGE SCALE GENOMIC DNA]</scope>
    <source>
        <strain evidence="1">SpSt-477</strain>
    </source>
</reference>
<protein>
    <submittedName>
        <fullName evidence="1">Uncharacterized protein</fullName>
    </submittedName>
</protein>
<evidence type="ECO:0000313" key="1">
    <source>
        <dbReference type="EMBL" id="HGU32954.1"/>
    </source>
</evidence>
<sequence length="486" mass="55911">MSDQFLFDGSIRDVITSVLPEDTSLHGQSPELRYTYLPATHAKSLRPENMLVVGIRGAGKSFWWSALQNPQHREMFGPSIGLQKDSIVSIGFGETPNPNEYPGKDTLSSLLNDEDPRLVWRTVVFRQIVGSQSLVRDFVTLKDWENRVRWVREHPEIVEKELFRMDDEELDGSNRYHLVLFDALDRTADDWKAMNRLVRGLLQTVLDFRSYRRIRLKVFARPDQIEDSEVGTFPDASKILSQKTELYWPRNELYALLWQYLSNAENGHVFREGVGKLFSVDWKQRNNVWLVPDSLRNDEAVQRELFHAMTGPWMGRDRRRGFPYTWLPNHLGDTRNQVSPRSFLASVRHAASDRVRQEHRYAIHYESIKAGVQQASRIRVQEMQEDYPWVQNLLSPLAALSVPCPIEDVKRIWQSRNILQELSSKIASSNVRLPPAHFSEGADGVLKDLANLGLIERLSGGRINIPDVYRVGYGIGRRGGVKPAAR</sequence>
<proteinExistence type="predicted"/>